<name>A0A6A5SWT4_9PLEO</name>
<keyword evidence="1 5" id="KW-0378">Hydrolase</keyword>
<evidence type="ECO:0000313" key="5">
    <source>
        <dbReference type="EMBL" id="KAF1945135.1"/>
    </source>
</evidence>
<dbReference type="PANTHER" id="PTHR33630:SF13">
    <property type="entry name" value="ACETYLXYLAN ESTERASE"/>
    <property type="match status" value="1"/>
</dbReference>
<dbReference type="InterPro" id="IPR000675">
    <property type="entry name" value="Cutinase/axe"/>
</dbReference>
<dbReference type="EMBL" id="ML976011">
    <property type="protein sequence ID" value="KAF1945135.1"/>
    <property type="molecule type" value="Genomic_DNA"/>
</dbReference>
<dbReference type="SMART" id="SM01110">
    <property type="entry name" value="Cutinase"/>
    <property type="match status" value="1"/>
</dbReference>
<evidence type="ECO:0000256" key="4">
    <source>
        <dbReference type="SAM" id="SignalP"/>
    </source>
</evidence>
<dbReference type="InterPro" id="IPR029058">
    <property type="entry name" value="AB_hydrolase_fold"/>
</dbReference>
<sequence length="347" mass="35741">MFASSLLLSLASLASAQQRCDVPSPGIFCNSTEIIAYETADCRPYQIFLTRGSDEPYPGRLGNLTKEICSDIGGKDKCGFESVVFPAKSTAWGPDVWCNSAGKGAANGQAQMKAYSEKCPDSKLILLGFSQGGAVAQDILGGGGGKVFACEQDVNPAMDATSAPGSNIIAAVTFGAVVRSRDQNFTIGEGKNYDGQRARTPEQLASLNAYADVLLDYCHYGDPMCAVGSNPPDVTAHLNYFVEHNDEVKTWVVKMAKASGGDASGDKPSKPQSGNSSSSALSASSVSAMPAMTGSATHSSSAMATATGSSEAKPAQGSTPGNTSAASLLTVTAVYTTLLAMLVAPLL</sequence>
<dbReference type="PANTHER" id="PTHR33630">
    <property type="entry name" value="CUTINASE RV1984C-RELATED-RELATED"/>
    <property type="match status" value="1"/>
</dbReference>
<accession>A0A6A5SWT4</accession>
<dbReference type="Pfam" id="PF01083">
    <property type="entry name" value="Cutinase"/>
    <property type="match status" value="1"/>
</dbReference>
<evidence type="ECO:0000256" key="1">
    <source>
        <dbReference type="ARBA" id="ARBA00022801"/>
    </source>
</evidence>
<dbReference type="SUPFAM" id="SSF53474">
    <property type="entry name" value="alpha/beta-Hydrolases"/>
    <property type="match status" value="1"/>
</dbReference>
<protein>
    <submittedName>
        <fullName evidence="5">Alpha/beta-hydrolase</fullName>
    </submittedName>
</protein>
<evidence type="ECO:0000256" key="3">
    <source>
        <dbReference type="SAM" id="MobiDB-lite"/>
    </source>
</evidence>
<dbReference type="Proteomes" id="UP000800038">
    <property type="component" value="Unassembled WGS sequence"/>
</dbReference>
<keyword evidence="6" id="KW-1185">Reference proteome</keyword>
<keyword evidence="4" id="KW-0732">Signal</keyword>
<feature type="signal peptide" evidence="4">
    <location>
        <begin position="1"/>
        <end position="16"/>
    </location>
</feature>
<keyword evidence="2" id="KW-1015">Disulfide bond</keyword>
<feature type="chain" id="PRO_5025487798" evidence="4">
    <location>
        <begin position="17"/>
        <end position="347"/>
    </location>
</feature>
<gene>
    <name evidence="5" type="ORF">EJ02DRAFT_339308</name>
</gene>
<feature type="region of interest" description="Disordered" evidence="3">
    <location>
        <begin position="259"/>
        <end position="323"/>
    </location>
</feature>
<reference evidence="5" key="1">
    <citation type="journal article" date="2020" name="Stud. Mycol.">
        <title>101 Dothideomycetes genomes: a test case for predicting lifestyles and emergence of pathogens.</title>
        <authorList>
            <person name="Haridas S."/>
            <person name="Albert R."/>
            <person name="Binder M."/>
            <person name="Bloem J."/>
            <person name="Labutti K."/>
            <person name="Salamov A."/>
            <person name="Andreopoulos B."/>
            <person name="Baker S."/>
            <person name="Barry K."/>
            <person name="Bills G."/>
            <person name="Bluhm B."/>
            <person name="Cannon C."/>
            <person name="Castanera R."/>
            <person name="Culley D."/>
            <person name="Daum C."/>
            <person name="Ezra D."/>
            <person name="Gonzalez J."/>
            <person name="Henrissat B."/>
            <person name="Kuo A."/>
            <person name="Liang C."/>
            <person name="Lipzen A."/>
            <person name="Lutzoni F."/>
            <person name="Magnuson J."/>
            <person name="Mondo S."/>
            <person name="Nolan M."/>
            <person name="Ohm R."/>
            <person name="Pangilinan J."/>
            <person name="Park H.-J."/>
            <person name="Ramirez L."/>
            <person name="Alfaro M."/>
            <person name="Sun H."/>
            <person name="Tritt A."/>
            <person name="Yoshinaga Y."/>
            <person name="Zwiers L.-H."/>
            <person name="Turgeon B."/>
            <person name="Goodwin S."/>
            <person name="Spatafora J."/>
            <person name="Crous P."/>
            <person name="Grigoriev I."/>
        </authorList>
    </citation>
    <scope>NUCLEOTIDE SEQUENCE</scope>
    <source>
        <strain evidence="5">CBS 161.51</strain>
    </source>
</reference>
<organism evidence="5 6">
    <name type="scientific">Clathrospora elynae</name>
    <dbReference type="NCBI Taxonomy" id="706981"/>
    <lineage>
        <taxon>Eukaryota</taxon>
        <taxon>Fungi</taxon>
        <taxon>Dikarya</taxon>
        <taxon>Ascomycota</taxon>
        <taxon>Pezizomycotina</taxon>
        <taxon>Dothideomycetes</taxon>
        <taxon>Pleosporomycetidae</taxon>
        <taxon>Pleosporales</taxon>
        <taxon>Diademaceae</taxon>
        <taxon>Clathrospora</taxon>
    </lineage>
</organism>
<dbReference type="AlphaFoldDB" id="A0A6A5SWT4"/>
<proteinExistence type="predicted"/>
<dbReference type="OrthoDB" id="2586582at2759"/>
<evidence type="ECO:0000256" key="2">
    <source>
        <dbReference type="ARBA" id="ARBA00023157"/>
    </source>
</evidence>
<dbReference type="Gene3D" id="3.40.50.1820">
    <property type="entry name" value="alpha/beta hydrolase"/>
    <property type="match status" value="1"/>
</dbReference>
<dbReference type="GO" id="GO:0052689">
    <property type="term" value="F:carboxylic ester hydrolase activity"/>
    <property type="evidence" value="ECO:0007669"/>
    <property type="project" value="UniProtKB-ARBA"/>
</dbReference>
<evidence type="ECO:0000313" key="6">
    <source>
        <dbReference type="Proteomes" id="UP000800038"/>
    </source>
</evidence>
<feature type="compositionally biased region" description="Low complexity" evidence="3">
    <location>
        <begin position="270"/>
        <end position="312"/>
    </location>
</feature>